<sequence length="84" mass="9660">MPTMNISLPESLRDFVERQVSIGGFGSSSEYMRDLIRRDQARSEKIAAMQERVDEARNSPDDTRTRSDLEAEGLRRARERARTS</sequence>
<evidence type="ECO:0000313" key="4">
    <source>
        <dbReference type="EMBL" id="MBK1670582.1"/>
    </source>
</evidence>
<name>A0ABS1DKW6_9PROT</name>
<evidence type="ECO:0000256" key="3">
    <source>
        <dbReference type="SAM" id="MobiDB-lite"/>
    </source>
</evidence>
<dbReference type="SUPFAM" id="SSF47598">
    <property type="entry name" value="Ribbon-helix-helix"/>
    <property type="match status" value="1"/>
</dbReference>
<accession>A0ABS1DKW6</accession>
<keyword evidence="2" id="KW-1277">Toxin-antitoxin system</keyword>
<evidence type="ECO:0000313" key="5">
    <source>
        <dbReference type="Proteomes" id="UP001296873"/>
    </source>
</evidence>
<dbReference type="CDD" id="cd22231">
    <property type="entry name" value="RHH_NikR_HicB-like"/>
    <property type="match status" value="1"/>
</dbReference>
<dbReference type="InterPro" id="IPR038296">
    <property type="entry name" value="ParD_sf"/>
</dbReference>
<evidence type="ECO:0000256" key="1">
    <source>
        <dbReference type="ARBA" id="ARBA00008580"/>
    </source>
</evidence>
<gene>
    <name evidence="4" type="ORF">CKO28_21410</name>
</gene>
<comment type="similarity">
    <text evidence="1">Belongs to the ParD antitoxin family.</text>
</comment>
<dbReference type="NCBIfam" id="TIGR02606">
    <property type="entry name" value="antidote_CC2985"/>
    <property type="match status" value="1"/>
</dbReference>
<evidence type="ECO:0008006" key="6">
    <source>
        <dbReference type="Google" id="ProtNLM"/>
    </source>
</evidence>
<dbReference type="EMBL" id="NRRL01000102">
    <property type="protein sequence ID" value="MBK1670582.1"/>
    <property type="molecule type" value="Genomic_DNA"/>
</dbReference>
<dbReference type="Proteomes" id="UP001296873">
    <property type="component" value="Unassembled WGS sequence"/>
</dbReference>
<dbReference type="InterPro" id="IPR010985">
    <property type="entry name" value="Ribbon_hlx_hlx"/>
</dbReference>
<evidence type="ECO:0000256" key="2">
    <source>
        <dbReference type="ARBA" id="ARBA00022649"/>
    </source>
</evidence>
<organism evidence="4 5">
    <name type="scientific">Rhodovibrio sodomensis</name>
    <dbReference type="NCBI Taxonomy" id="1088"/>
    <lineage>
        <taxon>Bacteria</taxon>
        <taxon>Pseudomonadati</taxon>
        <taxon>Pseudomonadota</taxon>
        <taxon>Alphaproteobacteria</taxon>
        <taxon>Rhodospirillales</taxon>
        <taxon>Rhodovibrionaceae</taxon>
        <taxon>Rhodovibrio</taxon>
    </lineage>
</organism>
<dbReference type="RefSeq" id="WP_242480728.1">
    <property type="nucleotide sequence ID" value="NZ_NRRL01000102.1"/>
</dbReference>
<dbReference type="PANTHER" id="PTHR36582">
    <property type="entry name" value="ANTITOXIN PARD"/>
    <property type="match status" value="1"/>
</dbReference>
<reference evidence="4 5" key="1">
    <citation type="journal article" date="2020" name="Microorganisms">
        <title>Osmotic Adaptation and Compatible Solute Biosynthesis of Phototrophic Bacteria as Revealed from Genome Analyses.</title>
        <authorList>
            <person name="Imhoff J.F."/>
            <person name="Rahn T."/>
            <person name="Kunzel S."/>
            <person name="Keller A."/>
            <person name="Neulinger S.C."/>
        </authorList>
    </citation>
    <scope>NUCLEOTIDE SEQUENCE [LARGE SCALE GENOMIC DNA]</scope>
    <source>
        <strain evidence="4 5">DSM 9895</strain>
    </source>
</reference>
<dbReference type="PANTHER" id="PTHR36582:SF2">
    <property type="entry name" value="ANTITOXIN PARD"/>
    <property type="match status" value="1"/>
</dbReference>
<keyword evidence="5" id="KW-1185">Reference proteome</keyword>
<comment type="caution">
    <text evidence="4">The sequence shown here is derived from an EMBL/GenBank/DDBJ whole genome shotgun (WGS) entry which is preliminary data.</text>
</comment>
<protein>
    <recommendedName>
        <fullName evidence="6">Type II toxin-antitoxin system ParD family antitoxin</fullName>
    </recommendedName>
</protein>
<dbReference type="Gene3D" id="6.10.10.120">
    <property type="entry name" value="Antitoxin ParD1-like"/>
    <property type="match status" value="1"/>
</dbReference>
<proteinExistence type="inferred from homology"/>
<feature type="region of interest" description="Disordered" evidence="3">
    <location>
        <begin position="50"/>
        <end position="84"/>
    </location>
</feature>
<dbReference type="InterPro" id="IPR022789">
    <property type="entry name" value="ParD"/>
</dbReference>